<reference evidence="7" key="1">
    <citation type="journal article" date="2022" name="Int. J. Mol. Sci.">
        <title>Draft Genome of Tanacetum Coccineum: Genomic Comparison of Closely Related Tanacetum-Family Plants.</title>
        <authorList>
            <person name="Yamashiro T."/>
            <person name="Shiraishi A."/>
            <person name="Nakayama K."/>
            <person name="Satake H."/>
        </authorList>
    </citation>
    <scope>NUCLEOTIDE SEQUENCE</scope>
</reference>
<comment type="caution">
    <text evidence="7">The sequence shown here is derived from an EMBL/GenBank/DDBJ whole genome shotgun (WGS) entry which is preliminary data.</text>
</comment>
<dbReference type="SMART" id="SM00575">
    <property type="entry name" value="ZnF_PMZ"/>
    <property type="match status" value="1"/>
</dbReference>
<dbReference type="PANTHER" id="PTHR31973:SF189">
    <property type="entry name" value="TRANSPOSASE, MUDR, PLANT, MULE TRANSPOSASE DOMAIN PROTEIN-RELATED"/>
    <property type="match status" value="1"/>
</dbReference>
<feature type="compositionally biased region" description="Polar residues" evidence="5">
    <location>
        <begin position="691"/>
        <end position="702"/>
    </location>
</feature>
<evidence type="ECO:0000256" key="4">
    <source>
        <dbReference type="PROSITE-ProRule" id="PRU00325"/>
    </source>
</evidence>
<dbReference type="Proteomes" id="UP001151760">
    <property type="component" value="Unassembled WGS sequence"/>
</dbReference>
<dbReference type="InterPro" id="IPR006564">
    <property type="entry name" value="Znf_PMZ"/>
</dbReference>
<gene>
    <name evidence="7" type="ORF">Tco_1067163</name>
</gene>
<dbReference type="InterPro" id="IPR007527">
    <property type="entry name" value="Znf_SWIM"/>
</dbReference>
<evidence type="ECO:0000313" key="8">
    <source>
        <dbReference type="Proteomes" id="UP001151760"/>
    </source>
</evidence>
<sequence length="766" mass="86350">MAPSGSQALLFDVHFDCVFFFSSLSYEHGLTLHLRVTNDNRLDFASLSEHLRERSQQNLYVMYYVLLECDLEKGENCNASVHKAVDSGKDKGIMMEDTNILPNKVDKGKGILMEDTTVVPNWKAGRRNNEVDSESEYSDKFVDFLSEAKEELIELRKRKSNAKKTPTPDGDDGTTNLFQIFETKNEEYPIHDEDTHWKIRKPKVGERLVDVEQLKECLTYYGLANGFSLWFYRTSKNQVIARCGLRPAKLKEPDKGKQSKWKRYPSARDDKSNYPWRWIGKHFGQEIRQNPLIKPHEIADLEMKNYKCIVSPTQCRNAKKLTLNKGETTTEKHYAMIKSYGKEFSNILDSNEGSTVKLGVIVNPDDKTYFDRSYCYFICLNAGWKLGEDIGMESRNGLTLMFDQHKCARHIYEGFRKQYSGVELWHVIPAGGNNFKVRNGSKAFGVNEQDRSCTCRMWQLSGLPCLHAIAVMFRGGAVRGRGDAVRGGRGRCGVVRGRGGAVRGGRGSGEGIETSRATIVGSVDTIRCEPVRGATSGGLSNLGGKRKLFEADAGTSKPGKTLWLRIRRGIGKRNVVAKNVRYNRLGRWFGINESNPTPSEDNAEGSVRQADNVMQETSLNEQAARMDLQNLQKSNSTNKLHEKDSKSDLSVIRDKFLHSEELKPSNYDGRHKRLKRLNDRKLKIQECKVQEVTTPNASSGDTDSGGFISDNGNAHSSENDCNKTGNAQSSEKQSSTYGNESSRSRNECTERSNSRDDTDIRPSYDT</sequence>
<evidence type="ECO:0000256" key="3">
    <source>
        <dbReference type="ARBA" id="ARBA00022833"/>
    </source>
</evidence>
<dbReference type="PANTHER" id="PTHR31973">
    <property type="entry name" value="POLYPROTEIN, PUTATIVE-RELATED"/>
    <property type="match status" value="1"/>
</dbReference>
<evidence type="ECO:0000256" key="1">
    <source>
        <dbReference type="ARBA" id="ARBA00022723"/>
    </source>
</evidence>
<keyword evidence="1" id="KW-0479">Metal-binding</keyword>
<evidence type="ECO:0000313" key="7">
    <source>
        <dbReference type="EMBL" id="GJT85446.1"/>
    </source>
</evidence>
<keyword evidence="2 4" id="KW-0863">Zinc-finger</keyword>
<keyword evidence="3" id="KW-0862">Zinc</keyword>
<name>A0ABQ5HC44_9ASTR</name>
<feature type="compositionally biased region" description="Basic and acidic residues" evidence="5">
    <location>
        <begin position="742"/>
        <end position="766"/>
    </location>
</feature>
<feature type="compositionally biased region" description="Polar residues" evidence="5">
    <location>
        <begin position="722"/>
        <end position="741"/>
    </location>
</feature>
<organism evidence="7 8">
    <name type="scientific">Tanacetum coccineum</name>
    <dbReference type="NCBI Taxonomy" id="301880"/>
    <lineage>
        <taxon>Eukaryota</taxon>
        <taxon>Viridiplantae</taxon>
        <taxon>Streptophyta</taxon>
        <taxon>Embryophyta</taxon>
        <taxon>Tracheophyta</taxon>
        <taxon>Spermatophyta</taxon>
        <taxon>Magnoliopsida</taxon>
        <taxon>eudicotyledons</taxon>
        <taxon>Gunneridae</taxon>
        <taxon>Pentapetalae</taxon>
        <taxon>asterids</taxon>
        <taxon>campanulids</taxon>
        <taxon>Asterales</taxon>
        <taxon>Asteraceae</taxon>
        <taxon>Asteroideae</taxon>
        <taxon>Anthemideae</taxon>
        <taxon>Anthemidinae</taxon>
        <taxon>Tanacetum</taxon>
    </lineage>
</organism>
<proteinExistence type="predicted"/>
<dbReference type="PROSITE" id="PS50966">
    <property type="entry name" value="ZF_SWIM"/>
    <property type="match status" value="1"/>
</dbReference>
<feature type="domain" description="SWIM-type" evidence="6">
    <location>
        <begin position="444"/>
        <end position="476"/>
    </location>
</feature>
<evidence type="ECO:0000256" key="2">
    <source>
        <dbReference type="ARBA" id="ARBA00022771"/>
    </source>
</evidence>
<reference evidence="7" key="2">
    <citation type="submission" date="2022-01" db="EMBL/GenBank/DDBJ databases">
        <authorList>
            <person name="Yamashiro T."/>
            <person name="Shiraishi A."/>
            <person name="Satake H."/>
            <person name="Nakayama K."/>
        </authorList>
    </citation>
    <scope>NUCLEOTIDE SEQUENCE</scope>
</reference>
<feature type="region of interest" description="Disordered" evidence="5">
    <location>
        <begin position="688"/>
        <end position="766"/>
    </location>
</feature>
<dbReference type="EMBL" id="BQNB010019452">
    <property type="protein sequence ID" value="GJT85446.1"/>
    <property type="molecule type" value="Genomic_DNA"/>
</dbReference>
<evidence type="ECO:0000259" key="6">
    <source>
        <dbReference type="PROSITE" id="PS50966"/>
    </source>
</evidence>
<dbReference type="Pfam" id="PF04434">
    <property type="entry name" value="SWIM"/>
    <property type="match status" value="1"/>
</dbReference>
<keyword evidence="8" id="KW-1185">Reference proteome</keyword>
<protein>
    <submittedName>
        <fullName evidence="7">Pentatricopeptide repeat-containing protein</fullName>
    </submittedName>
</protein>
<evidence type="ECO:0000256" key="5">
    <source>
        <dbReference type="SAM" id="MobiDB-lite"/>
    </source>
</evidence>
<accession>A0ABQ5HC44</accession>